<dbReference type="SUPFAM" id="SSF55486">
    <property type="entry name" value="Metalloproteases ('zincins'), catalytic domain"/>
    <property type="match status" value="1"/>
</dbReference>
<evidence type="ECO:0000256" key="5">
    <source>
        <dbReference type="ARBA" id="ARBA00022833"/>
    </source>
</evidence>
<proteinExistence type="inferred from homology"/>
<dbReference type="GO" id="GO:0046872">
    <property type="term" value="F:metal ion binding"/>
    <property type="evidence" value="ECO:0007669"/>
    <property type="project" value="UniProtKB-UniRule"/>
</dbReference>
<reference evidence="9 10" key="1">
    <citation type="submission" date="2018-08" db="EMBL/GenBank/DDBJ databases">
        <title>Aphanomyces genome sequencing and annotation.</title>
        <authorList>
            <person name="Minardi D."/>
            <person name="Oidtmann B."/>
            <person name="Van Der Giezen M."/>
            <person name="Studholme D.J."/>
        </authorList>
    </citation>
    <scope>NUCLEOTIDE SEQUENCE [LARGE SCALE GENOMIC DNA]</scope>
    <source>
        <strain evidence="9 10">FDL457</strain>
    </source>
</reference>
<organism evidence="9 10">
    <name type="scientific">Aphanomyces astaci</name>
    <name type="common">Crayfish plague agent</name>
    <dbReference type="NCBI Taxonomy" id="112090"/>
    <lineage>
        <taxon>Eukaryota</taxon>
        <taxon>Sar</taxon>
        <taxon>Stramenopiles</taxon>
        <taxon>Oomycota</taxon>
        <taxon>Saprolegniomycetes</taxon>
        <taxon>Saprolegniales</taxon>
        <taxon>Verrucalvaceae</taxon>
        <taxon>Aphanomyces</taxon>
    </lineage>
</organism>
<dbReference type="GO" id="GO:0006518">
    <property type="term" value="P:peptide metabolic process"/>
    <property type="evidence" value="ECO:0007669"/>
    <property type="project" value="TreeGrafter"/>
</dbReference>
<evidence type="ECO:0000256" key="4">
    <source>
        <dbReference type="ARBA" id="ARBA00022801"/>
    </source>
</evidence>
<keyword evidence="4 7" id="KW-0378">Hydrolase</keyword>
<evidence type="ECO:0000313" key="10">
    <source>
        <dbReference type="Proteomes" id="UP000286510"/>
    </source>
</evidence>
<evidence type="ECO:0000256" key="6">
    <source>
        <dbReference type="ARBA" id="ARBA00023049"/>
    </source>
</evidence>
<keyword evidence="5 7" id="KW-0862">Zinc</keyword>
<keyword evidence="6 7" id="KW-0482">Metalloprotease</keyword>
<comment type="similarity">
    <text evidence="1 7">Belongs to the peptidase M3 family.</text>
</comment>
<dbReference type="PANTHER" id="PTHR11804:SF84">
    <property type="entry name" value="SACCHAROLYSIN"/>
    <property type="match status" value="1"/>
</dbReference>
<dbReference type="EMBL" id="QUTF01027136">
    <property type="protein sequence ID" value="RHY80730.1"/>
    <property type="molecule type" value="Genomic_DNA"/>
</dbReference>
<evidence type="ECO:0000259" key="8">
    <source>
        <dbReference type="Pfam" id="PF01432"/>
    </source>
</evidence>
<dbReference type="Proteomes" id="UP000286510">
    <property type="component" value="Unassembled WGS sequence"/>
</dbReference>
<dbReference type="AlphaFoldDB" id="A0A418CIU8"/>
<evidence type="ECO:0000256" key="3">
    <source>
        <dbReference type="ARBA" id="ARBA00022723"/>
    </source>
</evidence>
<sequence>MALISGHYVTGEPLPDKLFDSMIAAKQFMAATTLLQQAHFAALDLALHQQSVTPSSSSLSTVRTAVANKYVQEMVL</sequence>
<dbReference type="Gene3D" id="1.10.1370.10">
    <property type="entry name" value="Neurolysin, domain 3"/>
    <property type="match status" value="1"/>
</dbReference>
<keyword evidence="3 7" id="KW-0479">Metal-binding</keyword>
<evidence type="ECO:0000256" key="7">
    <source>
        <dbReference type="RuleBase" id="RU003435"/>
    </source>
</evidence>
<dbReference type="PANTHER" id="PTHR11804">
    <property type="entry name" value="PROTEASE M3 THIMET OLIGOPEPTIDASE-RELATED"/>
    <property type="match status" value="1"/>
</dbReference>
<dbReference type="GO" id="GO:0006508">
    <property type="term" value="P:proteolysis"/>
    <property type="evidence" value="ECO:0007669"/>
    <property type="project" value="UniProtKB-KW"/>
</dbReference>
<comment type="cofactor">
    <cofactor evidence="7">
        <name>Zn(2+)</name>
        <dbReference type="ChEBI" id="CHEBI:29105"/>
    </cofactor>
    <text evidence="7">Binds 1 zinc ion.</text>
</comment>
<dbReference type="InterPro" id="IPR024077">
    <property type="entry name" value="Neurolysin/TOP_dom2"/>
</dbReference>
<dbReference type="InterPro" id="IPR001567">
    <property type="entry name" value="Pept_M3A_M3B_dom"/>
</dbReference>
<evidence type="ECO:0000256" key="1">
    <source>
        <dbReference type="ARBA" id="ARBA00006040"/>
    </source>
</evidence>
<evidence type="ECO:0000256" key="2">
    <source>
        <dbReference type="ARBA" id="ARBA00022670"/>
    </source>
</evidence>
<keyword evidence="2 7" id="KW-0645">Protease</keyword>
<dbReference type="Pfam" id="PF01432">
    <property type="entry name" value="Peptidase_M3"/>
    <property type="match status" value="1"/>
</dbReference>
<comment type="caution">
    <text evidence="9">The sequence shown here is derived from an EMBL/GenBank/DDBJ whole genome shotgun (WGS) entry which is preliminary data.</text>
</comment>
<gene>
    <name evidence="9" type="ORF">DYB26_009711</name>
</gene>
<evidence type="ECO:0000313" key="9">
    <source>
        <dbReference type="EMBL" id="RHY80730.1"/>
    </source>
</evidence>
<protein>
    <recommendedName>
        <fullName evidence="8">Peptidase M3A/M3B catalytic domain-containing protein</fullName>
    </recommendedName>
</protein>
<dbReference type="GO" id="GO:0004222">
    <property type="term" value="F:metalloendopeptidase activity"/>
    <property type="evidence" value="ECO:0007669"/>
    <property type="project" value="InterPro"/>
</dbReference>
<feature type="domain" description="Peptidase M3A/M3B catalytic" evidence="8">
    <location>
        <begin position="3"/>
        <end position="70"/>
    </location>
</feature>
<dbReference type="InterPro" id="IPR045090">
    <property type="entry name" value="Pept_M3A_M3B"/>
</dbReference>
<name>A0A418CIU8_APHAT</name>
<accession>A0A418CIU8</accession>